<dbReference type="Gene3D" id="3.30.200.20">
    <property type="entry name" value="Phosphorylase Kinase, domain 1"/>
    <property type="match status" value="1"/>
</dbReference>
<dbReference type="PROSITE" id="PS50135">
    <property type="entry name" value="ZF_ZZ_2"/>
    <property type="match status" value="1"/>
</dbReference>
<dbReference type="InterPro" id="IPR017884">
    <property type="entry name" value="SANT_dom"/>
</dbReference>
<evidence type="ECO:0000256" key="22">
    <source>
        <dbReference type="ARBA" id="ARBA00022892"/>
    </source>
</evidence>
<dbReference type="GO" id="GO:0006891">
    <property type="term" value="P:intra-Golgi vesicle-mediated transport"/>
    <property type="evidence" value="ECO:0007669"/>
    <property type="project" value="TreeGrafter"/>
</dbReference>
<keyword evidence="10" id="KW-0963">Cytoplasm</keyword>
<dbReference type="SUPFAM" id="SSF46689">
    <property type="entry name" value="Homeodomain-like"/>
    <property type="match status" value="2"/>
</dbReference>
<evidence type="ECO:0000259" key="45">
    <source>
        <dbReference type="PROSITE" id="PS51294"/>
    </source>
</evidence>
<feature type="domain" description="Myb-like" evidence="41">
    <location>
        <begin position="363"/>
        <end position="413"/>
    </location>
</feature>
<keyword evidence="9" id="KW-1003">Cell membrane</keyword>
<evidence type="ECO:0000256" key="33">
    <source>
        <dbReference type="ARBA" id="ARBA00025536"/>
    </source>
</evidence>
<evidence type="ECO:0000256" key="30">
    <source>
        <dbReference type="ARBA" id="ARBA00023180"/>
    </source>
</evidence>
<keyword evidence="24 39" id="KW-1133">Transmembrane helix</keyword>
<evidence type="ECO:0000256" key="16">
    <source>
        <dbReference type="ARBA" id="ARBA00022737"/>
    </source>
</evidence>
<evidence type="ECO:0000256" key="38">
    <source>
        <dbReference type="SAM" id="MobiDB-lite"/>
    </source>
</evidence>
<dbReference type="PROSITE" id="PS51294">
    <property type="entry name" value="HTH_MYB"/>
    <property type="match status" value="1"/>
</dbReference>
<dbReference type="SMART" id="SM00220">
    <property type="entry name" value="S_TKc"/>
    <property type="match status" value="1"/>
</dbReference>
<evidence type="ECO:0000256" key="32">
    <source>
        <dbReference type="ARBA" id="ARBA00023329"/>
    </source>
</evidence>
<dbReference type="InterPro" id="IPR017930">
    <property type="entry name" value="Myb_dom"/>
</dbReference>
<dbReference type="Pfam" id="PF00569">
    <property type="entry name" value="ZZ"/>
    <property type="match status" value="1"/>
</dbReference>
<feature type="transmembrane region" description="Helical" evidence="39">
    <location>
        <begin position="1059"/>
        <end position="1082"/>
    </location>
</feature>
<dbReference type="GO" id="GO:0006888">
    <property type="term" value="P:endoplasmic reticulum to Golgi vesicle-mediated transport"/>
    <property type="evidence" value="ECO:0007669"/>
    <property type="project" value="TreeGrafter"/>
</dbReference>
<dbReference type="InterPro" id="IPR011989">
    <property type="entry name" value="ARM-like"/>
</dbReference>
<evidence type="ECO:0000256" key="24">
    <source>
        <dbReference type="ARBA" id="ARBA00022989"/>
    </source>
</evidence>
<keyword evidence="13" id="KW-0808">Transferase</keyword>
<dbReference type="GO" id="GO:0005886">
    <property type="term" value="C:plasma membrane"/>
    <property type="evidence" value="ECO:0007669"/>
    <property type="project" value="UniProtKB-SubCell"/>
</dbReference>
<evidence type="ECO:0000256" key="18">
    <source>
        <dbReference type="ARBA" id="ARBA00022771"/>
    </source>
</evidence>
<dbReference type="GO" id="GO:0004674">
    <property type="term" value="F:protein serine/threonine kinase activity"/>
    <property type="evidence" value="ECO:0007669"/>
    <property type="project" value="UniProtKB-KW"/>
</dbReference>
<dbReference type="FunFam" id="3.30.200.20:FF:000207">
    <property type="entry name" value="proline-rich receptor-like protein kinase PERK1"/>
    <property type="match status" value="1"/>
</dbReference>
<evidence type="ECO:0000256" key="20">
    <source>
        <dbReference type="ARBA" id="ARBA00022833"/>
    </source>
</evidence>
<dbReference type="GO" id="GO:0008270">
    <property type="term" value="F:zinc ion binding"/>
    <property type="evidence" value="ECO:0007669"/>
    <property type="project" value="UniProtKB-KW"/>
</dbReference>
<dbReference type="PROSITE" id="PS50011">
    <property type="entry name" value="PROTEIN_KINASE_DOM"/>
    <property type="match status" value="1"/>
</dbReference>
<dbReference type="Gene3D" id="1.25.10.10">
    <property type="entry name" value="Leucine-rich Repeat Variant"/>
    <property type="match status" value="1"/>
</dbReference>
<accession>A0A4S8JDU6</accession>
<dbReference type="FunFam" id="1.10.510.10:FF:000239">
    <property type="entry name" value="Proline-rich receptor-like protein kinase PERK1"/>
    <property type="match status" value="1"/>
</dbReference>
<feature type="compositionally biased region" description="Basic and acidic residues" evidence="38">
    <location>
        <begin position="721"/>
        <end position="731"/>
    </location>
</feature>
<keyword evidence="17 37" id="KW-0547">Nucleotide-binding</keyword>
<dbReference type="PROSITE" id="PS51293">
    <property type="entry name" value="SANT"/>
    <property type="match status" value="1"/>
</dbReference>
<evidence type="ECO:0000259" key="42">
    <source>
        <dbReference type="PROSITE" id="PS50135"/>
    </source>
</evidence>
<feature type="region of interest" description="Disordered" evidence="38">
    <location>
        <begin position="73"/>
        <end position="128"/>
    </location>
</feature>
<feature type="compositionally biased region" description="Basic and acidic residues" evidence="38">
    <location>
        <begin position="785"/>
        <end position="801"/>
    </location>
</feature>
<keyword evidence="21 37" id="KW-0067">ATP-binding</keyword>
<dbReference type="GO" id="GO:0003677">
    <property type="term" value="F:DNA binding"/>
    <property type="evidence" value="ECO:0007669"/>
    <property type="project" value="UniProtKB-KW"/>
</dbReference>
<evidence type="ECO:0000256" key="37">
    <source>
        <dbReference type="PROSITE-ProRule" id="PRU10141"/>
    </source>
</evidence>
<evidence type="ECO:0000256" key="9">
    <source>
        <dbReference type="ARBA" id="ARBA00022475"/>
    </source>
</evidence>
<evidence type="ECO:0000256" key="12">
    <source>
        <dbReference type="ARBA" id="ARBA00022553"/>
    </source>
</evidence>
<dbReference type="PROSITE" id="PS50934">
    <property type="entry name" value="SWIRM"/>
    <property type="match status" value="1"/>
</dbReference>
<dbReference type="Gene3D" id="3.30.60.90">
    <property type="match status" value="1"/>
</dbReference>
<evidence type="ECO:0000256" key="35">
    <source>
        <dbReference type="ARBA" id="ARBA00048679"/>
    </source>
</evidence>
<keyword evidence="28 39" id="KW-0472">Membrane</keyword>
<keyword evidence="14 39" id="KW-0812">Transmembrane</keyword>
<dbReference type="InterPro" id="IPR013040">
    <property type="entry name" value="Coatomer_gsu_app_Ig-like_dom"/>
</dbReference>
<reference evidence="46 47" key="1">
    <citation type="journal article" date="2019" name="Nat. Plants">
        <title>Genome sequencing of Musa balbisiana reveals subgenome evolution and function divergence in polyploid bananas.</title>
        <authorList>
            <person name="Yao X."/>
        </authorList>
    </citation>
    <scope>NUCLEOTIDE SEQUENCE [LARGE SCALE GENOMIC DNA]</scope>
    <source>
        <strain evidence="47">cv. DH-PKW</strain>
        <tissue evidence="46">Leaves</tissue>
    </source>
</reference>
<feature type="compositionally biased region" description="Basic residues" evidence="38">
    <location>
        <begin position="39"/>
        <end position="48"/>
    </location>
</feature>
<dbReference type="FunFam" id="2.60.40.1480:FF:000002">
    <property type="entry name" value="Coatomer subunit gamma"/>
    <property type="match status" value="1"/>
</dbReference>
<dbReference type="SUPFAM" id="SSF49348">
    <property type="entry name" value="Clathrin adaptor appendage domain"/>
    <property type="match status" value="1"/>
</dbReference>
<dbReference type="Pfam" id="PF00249">
    <property type="entry name" value="Myb_DNA-binding"/>
    <property type="match status" value="1"/>
</dbReference>
<keyword evidence="16" id="KW-0677">Repeat</keyword>
<dbReference type="PROSITE" id="PS00107">
    <property type="entry name" value="PROTEIN_KINASE_ATP"/>
    <property type="match status" value="1"/>
</dbReference>
<feature type="compositionally biased region" description="Low complexity" evidence="38">
    <location>
        <begin position="1140"/>
        <end position="1165"/>
    </location>
</feature>
<feature type="domain" description="SWIRM" evidence="43">
    <location>
        <begin position="148"/>
        <end position="245"/>
    </location>
</feature>
<dbReference type="SMART" id="SM00291">
    <property type="entry name" value="ZnF_ZZ"/>
    <property type="match status" value="1"/>
</dbReference>
<dbReference type="SUPFAM" id="SSF57850">
    <property type="entry name" value="RING/U-box"/>
    <property type="match status" value="1"/>
</dbReference>
<dbReference type="GO" id="GO:0000139">
    <property type="term" value="C:Golgi membrane"/>
    <property type="evidence" value="ECO:0007669"/>
    <property type="project" value="UniProtKB-SubCell"/>
</dbReference>
<keyword evidence="11" id="KW-0723">Serine/threonine-protein kinase</keyword>
<evidence type="ECO:0000256" key="5">
    <source>
        <dbReference type="ARBA" id="ARBA00010720"/>
    </source>
</evidence>
<feature type="compositionally biased region" description="Polar residues" evidence="38">
    <location>
        <begin position="438"/>
        <end position="452"/>
    </location>
</feature>
<dbReference type="GO" id="GO:0030126">
    <property type="term" value="C:COPI vesicle coat"/>
    <property type="evidence" value="ECO:0007669"/>
    <property type="project" value="InterPro"/>
</dbReference>
<evidence type="ECO:0000259" key="41">
    <source>
        <dbReference type="PROSITE" id="PS50090"/>
    </source>
</evidence>
<dbReference type="Gene3D" id="1.10.10.10">
    <property type="entry name" value="Winged helix-like DNA-binding domain superfamily/Winged helix DNA-binding domain"/>
    <property type="match status" value="1"/>
</dbReference>
<dbReference type="GO" id="GO:0005634">
    <property type="term" value="C:nucleus"/>
    <property type="evidence" value="ECO:0007669"/>
    <property type="project" value="UniProtKB-ARBA"/>
</dbReference>
<gene>
    <name evidence="46" type="ORF">C4D60_Mb07t00730</name>
</gene>
<dbReference type="EMBL" id="PYDT01000005">
    <property type="protein sequence ID" value="THU59304.1"/>
    <property type="molecule type" value="Genomic_DNA"/>
</dbReference>
<feature type="compositionally biased region" description="Low complexity" evidence="38">
    <location>
        <begin position="99"/>
        <end position="108"/>
    </location>
</feature>
<dbReference type="GO" id="GO:0009306">
    <property type="term" value="P:protein secretion"/>
    <property type="evidence" value="ECO:0007669"/>
    <property type="project" value="TreeGrafter"/>
</dbReference>
<evidence type="ECO:0000256" key="27">
    <source>
        <dbReference type="ARBA" id="ARBA00023125"/>
    </source>
</evidence>
<protein>
    <recommendedName>
        <fullName evidence="7">non-specific serine/threonine protein kinase</fullName>
        <ecNumber evidence="7">2.7.11.1</ecNumber>
    </recommendedName>
</protein>
<evidence type="ECO:0000256" key="31">
    <source>
        <dbReference type="ARBA" id="ARBA00023242"/>
    </source>
</evidence>
<keyword evidence="47" id="KW-1185">Reference proteome</keyword>
<evidence type="ECO:0000259" key="40">
    <source>
        <dbReference type="PROSITE" id="PS50011"/>
    </source>
</evidence>
<dbReference type="Pfam" id="PF16495">
    <property type="entry name" value="SWIRM-assoc_1"/>
    <property type="match status" value="1"/>
</dbReference>
<keyword evidence="25" id="KW-0805">Transcription regulation</keyword>
<evidence type="ECO:0000256" key="34">
    <source>
        <dbReference type="ARBA" id="ARBA00047899"/>
    </source>
</evidence>
<feature type="compositionally biased region" description="Polar residues" evidence="38">
    <location>
        <begin position="706"/>
        <end position="720"/>
    </location>
</feature>
<organism evidence="46 47">
    <name type="scientific">Musa balbisiana</name>
    <name type="common">Banana</name>
    <dbReference type="NCBI Taxonomy" id="52838"/>
    <lineage>
        <taxon>Eukaryota</taxon>
        <taxon>Viridiplantae</taxon>
        <taxon>Streptophyta</taxon>
        <taxon>Embryophyta</taxon>
        <taxon>Tracheophyta</taxon>
        <taxon>Spermatophyta</taxon>
        <taxon>Magnoliopsida</taxon>
        <taxon>Liliopsida</taxon>
        <taxon>Zingiberales</taxon>
        <taxon>Musaceae</taxon>
        <taxon>Musa</taxon>
    </lineage>
</organism>
<dbReference type="InterPro" id="IPR043145">
    <property type="entry name" value="Znf_ZZ_sf"/>
</dbReference>
<dbReference type="InterPro" id="IPR012295">
    <property type="entry name" value="TBP_dom_sf"/>
</dbReference>
<comment type="subunit">
    <text evidence="6">Oligomeric complex that consists of at least the alpha, beta, beta', gamma, delta, epsilon and zeta subunits.</text>
</comment>
<dbReference type="Gene3D" id="2.60.40.1480">
    <property type="entry name" value="Coatomer, gamma subunit, appendage domain"/>
    <property type="match status" value="1"/>
</dbReference>
<evidence type="ECO:0000256" key="7">
    <source>
        <dbReference type="ARBA" id="ARBA00012513"/>
    </source>
</evidence>
<dbReference type="PROSITE" id="PS01357">
    <property type="entry name" value="ZF_ZZ_1"/>
    <property type="match status" value="1"/>
</dbReference>
<feature type="compositionally biased region" description="Pro residues" evidence="38">
    <location>
        <begin position="1003"/>
        <end position="1013"/>
    </location>
</feature>
<dbReference type="InterPro" id="IPR032451">
    <property type="entry name" value="SMARCC_C"/>
</dbReference>
<dbReference type="InterPro" id="IPR041984">
    <property type="entry name" value="Rsc8/Ssr1/Ssr2_ZZ"/>
</dbReference>
<dbReference type="InterPro" id="IPR009028">
    <property type="entry name" value="Coatomer/calthrin_app_sub_C"/>
</dbReference>
<dbReference type="EC" id="2.7.11.1" evidence="7"/>
<feature type="domain" description="ZZ-type" evidence="42">
    <location>
        <begin position="309"/>
        <end position="363"/>
    </location>
</feature>
<dbReference type="InterPro" id="IPR017441">
    <property type="entry name" value="Protein_kinase_ATP_BS"/>
</dbReference>
<dbReference type="CDD" id="cd00167">
    <property type="entry name" value="SANT"/>
    <property type="match status" value="1"/>
</dbReference>
<evidence type="ECO:0000256" key="2">
    <source>
        <dbReference type="ARBA" id="ARBA00004236"/>
    </source>
</evidence>
<dbReference type="CDD" id="cd02336">
    <property type="entry name" value="ZZ_RSC8"/>
    <property type="match status" value="1"/>
</dbReference>
<dbReference type="Gene3D" id="3.30.310.10">
    <property type="entry name" value="TATA-Binding Protein"/>
    <property type="match status" value="1"/>
</dbReference>
<evidence type="ECO:0000256" key="13">
    <source>
        <dbReference type="ARBA" id="ARBA00022679"/>
    </source>
</evidence>
<dbReference type="GO" id="GO:0005783">
    <property type="term" value="C:endoplasmic reticulum"/>
    <property type="evidence" value="ECO:0007669"/>
    <property type="project" value="TreeGrafter"/>
</dbReference>
<evidence type="ECO:0000256" key="8">
    <source>
        <dbReference type="ARBA" id="ARBA00022448"/>
    </source>
</evidence>
<dbReference type="InterPro" id="IPR032154">
    <property type="entry name" value="Coatomer_g_Cpla"/>
</dbReference>
<dbReference type="Pfam" id="PF01602">
    <property type="entry name" value="Adaptin_N"/>
    <property type="match status" value="1"/>
</dbReference>
<comment type="similarity">
    <text evidence="5">Belongs to the COPG family.</text>
</comment>
<keyword evidence="19" id="KW-0418">Kinase</keyword>
<dbReference type="InterPro" id="IPR017106">
    <property type="entry name" value="Coatomer_gsu"/>
</dbReference>
<feature type="region of interest" description="Disordered" evidence="38">
    <location>
        <begin position="781"/>
        <end position="814"/>
    </location>
</feature>
<keyword evidence="29" id="KW-0804">Transcription</keyword>
<comment type="subcellular location">
    <subcellularLocation>
        <location evidence="2">Cell membrane</location>
    </subcellularLocation>
    <subcellularLocation>
        <location evidence="4">Cytoplasmic vesicle</location>
        <location evidence="4">COPI-coated vesicle membrane</location>
        <topology evidence="4">Peripheral membrane protein</topology>
        <orientation evidence="4">Cytoplasmic side</orientation>
    </subcellularLocation>
    <subcellularLocation>
        <location evidence="3">Golgi apparatus membrane</location>
        <topology evidence="3">Peripheral membrane protein</topology>
        <orientation evidence="3">Cytoplasmic side</orientation>
    </subcellularLocation>
    <subcellularLocation>
        <location evidence="1">Membrane</location>
        <topology evidence="1">Single-pass membrane protein</topology>
    </subcellularLocation>
</comment>
<feature type="region of interest" description="Disordered" evidence="38">
    <location>
        <begin position="34"/>
        <end position="60"/>
    </location>
</feature>
<dbReference type="Pfam" id="PF04433">
    <property type="entry name" value="SWIRM"/>
    <property type="match status" value="1"/>
</dbReference>
<keyword evidence="32" id="KW-0968">Cytoplasmic vesicle</keyword>
<dbReference type="InterPro" id="IPR000719">
    <property type="entry name" value="Prot_kinase_dom"/>
</dbReference>
<feature type="region of interest" description="Disordered" evidence="38">
    <location>
        <begin position="604"/>
        <end position="744"/>
    </location>
</feature>
<evidence type="ECO:0000256" key="36">
    <source>
        <dbReference type="PROSITE-ProRule" id="PRU00228"/>
    </source>
</evidence>
<comment type="function">
    <text evidence="33">The coatomer is a cytosolic protein complex that binds to dilysine motifs and reversibly associates with Golgi non-clathrin-coated vesicles, which further mediate biosynthetic protein transport from the ER, via the Golgi up to the trans Golgi network. Coatomer complex is required for budding from Golgi membranes, and is essential for the retrograde Golgi-to-ER transport of dilysine-tagged proteins.</text>
</comment>
<dbReference type="Gene3D" id="1.10.10.60">
    <property type="entry name" value="Homeodomain-like"/>
    <property type="match status" value="1"/>
</dbReference>
<dbReference type="GO" id="GO:0006886">
    <property type="term" value="P:intracellular protein transport"/>
    <property type="evidence" value="ECO:0007669"/>
    <property type="project" value="InterPro"/>
</dbReference>
<evidence type="ECO:0000256" key="26">
    <source>
        <dbReference type="ARBA" id="ARBA00023034"/>
    </source>
</evidence>
<feature type="compositionally biased region" description="Low complexity" evidence="38">
    <location>
        <begin position="1038"/>
        <end position="1048"/>
    </location>
</feature>
<dbReference type="Pfam" id="PF16381">
    <property type="entry name" value="Coatomer_g_Cpla"/>
    <property type="match status" value="1"/>
</dbReference>
<keyword evidence="30" id="KW-0325">Glycoprotein</keyword>
<evidence type="ECO:0000259" key="44">
    <source>
        <dbReference type="PROSITE" id="PS51293"/>
    </source>
</evidence>
<feature type="compositionally biased region" description="Acidic residues" evidence="38">
    <location>
        <begin position="418"/>
        <end position="429"/>
    </location>
</feature>
<evidence type="ECO:0000256" key="39">
    <source>
        <dbReference type="SAM" id="Phobius"/>
    </source>
</evidence>
<evidence type="ECO:0000313" key="47">
    <source>
        <dbReference type="Proteomes" id="UP000317650"/>
    </source>
</evidence>
<feature type="domain" description="SANT" evidence="44">
    <location>
        <begin position="366"/>
        <end position="417"/>
    </location>
</feature>
<dbReference type="FunFam" id="3.30.310.10:FF:000011">
    <property type="entry name" value="Coatomer subunit gamma"/>
    <property type="match status" value="1"/>
</dbReference>
<dbReference type="InterPro" id="IPR000433">
    <property type="entry name" value="Znf_ZZ"/>
</dbReference>
<dbReference type="Gene3D" id="1.10.510.10">
    <property type="entry name" value="Transferase(Phosphotransferase) domain 1"/>
    <property type="match status" value="1"/>
</dbReference>
<dbReference type="STRING" id="52838.A0A4S8JDU6"/>
<keyword evidence="12" id="KW-0597">Phosphoprotein</keyword>
<dbReference type="SMART" id="SM00717">
    <property type="entry name" value="SANT"/>
    <property type="match status" value="1"/>
</dbReference>
<comment type="caution">
    <text evidence="46">The sequence shown here is derived from an EMBL/GenBank/DDBJ whole genome shotgun (WGS) entry which is preliminary data.</text>
</comment>
<dbReference type="Pfam" id="PF07714">
    <property type="entry name" value="PK_Tyr_Ser-Thr"/>
    <property type="match status" value="1"/>
</dbReference>
<evidence type="ECO:0000256" key="11">
    <source>
        <dbReference type="ARBA" id="ARBA00022527"/>
    </source>
</evidence>
<dbReference type="FunFam" id="1.25.10.10:FF:000071">
    <property type="entry name" value="Coatomer subunit gamma"/>
    <property type="match status" value="1"/>
</dbReference>
<proteinExistence type="inferred from homology"/>
<feature type="domain" description="HTH myb-type" evidence="45">
    <location>
        <begin position="363"/>
        <end position="417"/>
    </location>
</feature>
<dbReference type="SUPFAM" id="SSF56112">
    <property type="entry name" value="Protein kinase-like (PK-like)"/>
    <property type="match status" value="1"/>
</dbReference>
<keyword evidence="31" id="KW-0539">Nucleus</keyword>
<evidence type="ECO:0000259" key="43">
    <source>
        <dbReference type="PROSITE" id="PS50934"/>
    </source>
</evidence>
<dbReference type="InterPro" id="IPR001005">
    <property type="entry name" value="SANT/Myb"/>
</dbReference>
<dbReference type="PROSITE" id="PS00108">
    <property type="entry name" value="PROTEIN_KINASE_ST"/>
    <property type="match status" value="1"/>
</dbReference>
<evidence type="ECO:0000256" key="29">
    <source>
        <dbReference type="ARBA" id="ARBA00023163"/>
    </source>
</evidence>
<keyword evidence="15" id="KW-0479">Metal-binding</keyword>
<feature type="region of interest" description="Disordered" evidence="38">
    <location>
        <begin position="1106"/>
        <end position="1165"/>
    </location>
</feature>
<dbReference type="PANTHER" id="PTHR10261">
    <property type="entry name" value="COATOMER SUBUNIT GAMMA"/>
    <property type="match status" value="1"/>
</dbReference>
<dbReference type="GO" id="GO:0005524">
    <property type="term" value="F:ATP binding"/>
    <property type="evidence" value="ECO:0007669"/>
    <property type="project" value="UniProtKB-UniRule"/>
</dbReference>
<sequence>MEAKGRDGPPASASVETAVAAAAAAPLLMAETLAEAPRRRASGSKRKASASSSSTPVKRQAKERNLLHHLFPVHNGPCTRARQSPHKHAAASHRSVEHAAASAWASGARGTDASASGGPIKAEEEEEVEEPLVDVEFEAVRSRGVDVHAVPTAAGWFSWKVIHPVEKHMLPSFFSGKSENRTPEVYMEIRNSIIKKFHSDPQTQVELKDFSELSVGDMDARQEILEFLDHWGLINFHPFPPSENEASKSDADDRDKTSTLVDKMYQFETIQSFPRLATKKEESLVPAVPPCLLPESALLDDLIRPVGPSVEYHCNSCSADCSRKRYHCQKQADFDLCADCYNDGKFGSGMSPADFILMESAEGPGLSVGSWTDQETLLLLEALELFGENWNEIAEHVATKTKAQCILHFLQMPIEDSFLEGGDDDDDVNESNPDSKDQILSTKESTATNTSELVEDDKKEAKEETSHTNAPDAEAKKSESSDIVDEPMTSKTDLLVNKNTADVNICHETGASFAIDALKAAFQAVGYFPEQGGLGSFAEAGNPVMALAVFLSGLVESDAVLTSCRSSLKAMSEDSPSIQLATRHCFLLEDPPIDRKDPHLSVSAVAETSNEEAHKDGNKTQILDATDESKEKNEISTSVDNDGNSSNLLPDFSSKQIDEKEVNDVIPSKAVPTTVHESVDQPLSGDQCMTSHVKDVTDASSPVDPMQSTMKETENLASQGEDSKSQEKEIIGSKSVGEKPNTMTNSEDLISADKVQQHTDIAKINTKVVLEEQECVQLGASANETKGKADEGERKETHSDDEKDSDPTAIDDDHNIDRLKRAAVTTLSAAAVKAKLLANLEENEILKLVSLVIEKQLHKLEAKLAFFADIDSVVLRMREQTEKARQRLMLERSQIIAARLGVPTSSLRANPASLPANRLAMGGYGATDMCAITLIPYVSLHKKLKADRFDVDGTGDYEEGGVSVDGTGDYEEGGVFCSSHSILAKWHRPLWLLRHPTPRLRPHPPPLPRPLPPTLRRALLPPPPRSPSKSVPSHGTRPSPSNDSSTPSKSDHSGLNLPLILGFTAGVGIFFVLMIIALVLYARNKKKPHQYYDAAGSQGGFYNAGSLPNWQNGAQGKDHNGNIPPPPGAVVPPGGGWQPSSMMSNSDISSAYSGPHVSSPSTPSPSISLGFNKNHFSYEELSAATNGFSRDHILGQGGFGCVYKGVLPNGKEVAVKQLKSGSGQGEREFQAEVEIISRVHHRHLVSLVGYCIAGSQRMLVYDFVRNKTLEFHLHGKGLPTMDWPTRLKIAIGSAKGLSYLHEDCHPRIIHRDIKTANILLDNNFEAMVADFGLAKFSSDTNTHVSTRIMGTIGYLAPEYASTGKLTEKSDVFSYGVMLLELITGRRPIDDSDTFMVDSLVDWARPLLAQALADDKFDELADPRLENSYDTVEMVRMVACAAACVRHSGKGRPMMSQIVRALEGDVSLEILNEGSKRGQSTTFSSSSDYDASLYSSNMKHLRTVALESNDYSNGYSGATSEYGLNPSETSSSGDVNCLVLAAEYSPFLGLEKGTVLQEARVFNDPQLDARRCAQVEATEVFFAVTKLFQSKDTTLRRMVYLIIKELSPSADEVIIVTSSLMKDMNSKIDMYRANAIRVLSKITDGTLLTQIERYLKQAIVDKNPVVASAALVSGIHLLQTNPEIVKRWSNEVQEGVQSRAALVQFHALALLHQIRQNDRLAVSKLVTSLTRGSVRSPLAQCLLIRYTSQVAMTHPLLVTNCNIDMESLISDQNRSIATLAITTLLKTGNESSVDRLMKQITNFMSDIADEFKIVVVEAIRSLCLKFPLKYRSLMNFLSNILREEGGFEYKKAIVDSIVILIRDIPDAKESGLFHLCEFIEDCEFTYLSTQILHFIGNEGPKTSDPSKYIRYIYNRVILENATVRASAVSTLAKFGAMVDSLKPRILVLLRRCLFDIDDEVRDRATLYLDTLGGDASVGETEKYVKDFLFGSLDVPLVNLEKSLRSYEASDMPFDIYSVPKEIKSQPLAEKKTPGRKPTGLGGPPCAPVSAVDAYEKLLSLIPEFSSFGKLFKSSTPVELSEAETEYAVNVVKHIYDGHVVFQYNCTNTIPEQLLENVTVFVYASEAEDFSEVASKPLRSLPYDSPGQTFVAFEKPYGLPATGRFSNLLKFFVKEVDPATVEAEEEGVEDEYQLEDLEIVPADYMLKVGISNFKNAWESMAPDNERVDEYGLGARESLAEAVCAVINILGMQPCEGTEVVPSNSRSHACLLSGIFIGNVKVLVRLSFGVDESKQVAMKLAVRTEDPNISERIHEIVAEA</sequence>
<evidence type="ECO:0000256" key="10">
    <source>
        <dbReference type="ARBA" id="ARBA00022490"/>
    </source>
</evidence>
<keyword evidence="26" id="KW-0333">Golgi apparatus</keyword>
<dbReference type="InterPro" id="IPR037067">
    <property type="entry name" value="Coatomer_gsu_app_sf"/>
</dbReference>
<dbReference type="SUPFAM" id="SSF55711">
    <property type="entry name" value="Subdomain of clathrin and coatomer appendage domain"/>
    <property type="match status" value="1"/>
</dbReference>
<dbReference type="InterPro" id="IPR011009">
    <property type="entry name" value="Kinase-like_dom_sf"/>
</dbReference>
<evidence type="ECO:0000256" key="23">
    <source>
        <dbReference type="ARBA" id="ARBA00022927"/>
    </source>
</evidence>
<keyword evidence="8" id="KW-0813">Transport</keyword>
<keyword evidence="23" id="KW-0653">Protein transport</keyword>
<feature type="region of interest" description="Disordered" evidence="38">
    <location>
        <begin position="418"/>
        <end position="489"/>
    </location>
</feature>
<keyword evidence="18 36" id="KW-0863">Zinc-finger</keyword>
<feature type="binding site" evidence="37">
    <location>
        <position position="1216"/>
    </location>
    <ligand>
        <name>ATP</name>
        <dbReference type="ChEBI" id="CHEBI:30616"/>
    </ligand>
</feature>
<evidence type="ECO:0000256" key="6">
    <source>
        <dbReference type="ARBA" id="ARBA00011775"/>
    </source>
</evidence>
<dbReference type="PROSITE" id="PS50090">
    <property type="entry name" value="MYB_LIKE"/>
    <property type="match status" value="1"/>
</dbReference>
<keyword evidence="27" id="KW-0238">DNA-binding</keyword>
<feature type="region of interest" description="Disordered" evidence="38">
    <location>
        <begin position="997"/>
        <end position="1052"/>
    </location>
</feature>
<evidence type="ECO:0000256" key="21">
    <source>
        <dbReference type="ARBA" id="ARBA00022840"/>
    </source>
</evidence>
<evidence type="ECO:0000256" key="19">
    <source>
        <dbReference type="ARBA" id="ARBA00022777"/>
    </source>
</evidence>
<evidence type="ECO:0000256" key="28">
    <source>
        <dbReference type="ARBA" id="ARBA00023136"/>
    </source>
</evidence>
<dbReference type="InterPro" id="IPR001245">
    <property type="entry name" value="Ser-Thr/Tyr_kinase_cat_dom"/>
</dbReference>
<keyword evidence="22" id="KW-0931">ER-Golgi transport</keyword>
<dbReference type="InterPro" id="IPR007526">
    <property type="entry name" value="SWIRM"/>
</dbReference>
<keyword evidence="20" id="KW-0862">Zinc</keyword>
<feature type="compositionally biased region" description="Polar residues" evidence="38">
    <location>
        <begin position="635"/>
        <end position="648"/>
    </location>
</feature>
<evidence type="ECO:0000256" key="25">
    <source>
        <dbReference type="ARBA" id="ARBA00023015"/>
    </source>
</evidence>
<comment type="catalytic activity">
    <reaction evidence="34">
        <text>L-threonyl-[protein] + ATP = O-phospho-L-threonyl-[protein] + ADP + H(+)</text>
        <dbReference type="Rhea" id="RHEA:46608"/>
        <dbReference type="Rhea" id="RHEA-COMP:11060"/>
        <dbReference type="Rhea" id="RHEA-COMP:11605"/>
        <dbReference type="ChEBI" id="CHEBI:15378"/>
        <dbReference type="ChEBI" id="CHEBI:30013"/>
        <dbReference type="ChEBI" id="CHEBI:30616"/>
        <dbReference type="ChEBI" id="CHEBI:61977"/>
        <dbReference type="ChEBI" id="CHEBI:456216"/>
        <dbReference type="EC" id="2.7.11.1"/>
    </reaction>
</comment>
<dbReference type="Proteomes" id="UP000317650">
    <property type="component" value="Chromosome 7"/>
</dbReference>
<dbReference type="InterPro" id="IPR009057">
    <property type="entry name" value="Homeodomain-like_sf"/>
</dbReference>
<dbReference type="InterPro" id="IPR013041">
    <property type="entry name" value="Clathrin_app_Ig-like_sf"/>
</dbReference>
<feature type="compositionally biased region" description="Basic and acidic residues" evidence="38">
    <location>
        <begin position="456"/>
        <end position="466"/>
    </location>
</feature>
<dbReference type="PANTHER" id="PTHR10261:SF0">
    <property type="entry name" value="COATOMER SUBUNIT GAMMA-2"/>
    <property type="match status" value="1"/>
</dbReference>
<dbReference type="GO" id="GO:0005793">
    <property type="term" value="C:endoplasmic reticulum-Golgi intermediate compartment"/>
    <property type="evidence" value="ECO:0007669"/>
    <property type="project" value="TreeGrafter"/>
</dbReference>
<comment type="catalytic activity">
    <reaction evidence="35">
        <text>L-seryl-[protein] + ATP = O-phospho-L-seryl-[protein] + ADP + H(+)</text>
        <dbReference type="Rhea" id="RHEA:17989"/>
        <dbReference type="Rhea" id="RHEA-COMP:9863"/>
        <dbReference type="Rhea" id="RHEA-COMP:11604"/>
        <dbReference type="ChEBI" id="CHEBI:15378"/>
        <dbReference type="ChEBI" id="CHEBI:29999"/>
        <dbReference type="ChEBI" id="CHEBI:30616"/>
        <dbReference type="ChEBI" id="CHEBI:83421"/>
        <dbReference type="ChEBI" id="CHEBI:456216"/>
        <dbReference type="EC" id="2.7.11.1"/>
    </reaction>
</comment>
<dbReference type="GO" id="GO:0005198">
    <property type="term" value="F:structural molecule activity"/>
    <property type="evidence" value="ECO:0007669"/>
    <property type="project" value="InterPro"/>
</dbReference>
<evidence type="ECO:0000256" key="1">
    <source>
        <dbReference type="ARBA" id="ARBA00004167"/>
    </source>
</evidence>
<evidence type="ECO:0000256" key="14">
    <source>
        <dbReference type="ARBA" id="ARBA00022692"/>
    </source>
</evidence>
<feature type="domain" description="Protein kinase" evidence="40">
    <location>
        <begin position="1188"/>
        <end position="1467"/>
    </location>
</feature>
<evidence type="ECO:0000256" key="15">
    <source>
        <dbReference type="ARBA" id="ARBA00022723"/>
    </source>
</evidence>
<dbReference type="InterPro" id="IPR016024">
    <property type="entry name" value="ARM-type_fold"/>
</dbReference>
<dbReference type="SUPFAM" id="SSF48371">
    <property type="entry name" value="ARM repeat"/>
    <property type="match status" value="1"/>
</dbReference>
<dbReference type="FunFam" id="1.10.10.60:FF:000014">
    <property type="entry name" value="SWI/SNF complex subunit SMARCC2 isoform C"/>
    <property type="match status" value="1"/>
</dbReference>
<name>A0A4S8JDU6_MUSBA</name>
<dbReference type="InterPro" id="IPR002553">
    <property type="entry name" value="Clathrin/coatomer_adapt-like_N"/>
</dbReference>
<dbReference type="InterPro" id="IPR008271">
    <property type="entry name" value="Ser/Thr_kinase_AS"/>
</dbReference>
<evidence type="ECO:0000256" key="17">
    <source>
        <dbReference type="ARBA" id="ARBA00022741"/>
    </source>
</evidence>
<evidence type="ECO:0000313" key="46">
    <source>
        <dbReference type="EMBL" id="THU59304.1"/>
    </source>
</evidence>
<evidence type="ECO:0000256" key="4">
    <source>
        <dbReference type="ARBA" id="ARBA00004347"/>
    </source>
</evidence>
<evidence type="ECO:0000256" key="3">
    <source>
        <dbReference type="ARBA" id="ARBA00004255"/>
    </source>
</evidence>
<dbReference type="InterPro" id="IPR036388">
    <property type="entry name" value="WH-like_DNA-bd_sf"/>
</dbReference>
<dbReference type="Pfam" id="PF08752">
    <property type="entry name" value="COP-gamma_platf"/>
    <property type="match status" value="1"/>
</dbReference>